<dbReference type="STRING" id="192903.SAMN04488513_101685"/>
<dbReference type="Pfam" id="PF00561">
    <property type="entry name" value="Abhydrolase_1"/>
    <property type="match status" value="1"/>
</dbReference>
<gene>
    <name evidence="3" type="ORF">SAMN04488513_101685</name>
</gene>
<keyword evidence="4" id="KW-1185">Reference proteome</keyword>
<proteinExistence type="predicted"/>
<protein>
    <submittedName>
        <fullName evidence="3">Pimeloyl-ACP methyl ester carboxylesterase</fullName>
    </submittedName>
</protein>
<dbReference type="PANTHER" id="PTHR46438">
    <property type="entry name" value="ALPHA/BETA-HYDROLASES SUPERFAMILY PROTEIN"/>
    <property type="match status" value="1"/>
</dbReference>
<dbReference type="InterPro" id="IPR000073">
    <property type="entry name" value="AB_hydrolase_1"/>
</dbReference>
<evidence type="ECO:0000256" key="1">
    <source>
        <dbReference type="SAM" id="SignalP"/>
    </source>
</evidence>
<dbReference type="InterPro" id="IPR029058">
    <property type="entry name" value="AB_hydrolase_fold"/>
</dbReference>
<dbReference type="PANTHER" id="PTHR46438:SF11">
    <property type="entry name" value="LIPASE-RELATED"/>
    <property type="match status" value="1"/>
</dbReference>
<evidence type="ECO:0000313" key="3">
    <source>
        <dbReference type="EMBL" id="SHI57470.1"/>
    </source>
</evidence>
<dbReference type="OrthoDB" id="9780932at2"/>
<evidence type="ECO:0000313" key="4">
    <source>
        <dbReference type="Proteomes" id="UP000184543"/>
    </source>
</evidence>
<dbReference type="PRINTS" id="PR00111">
    <property type="entry name" value="ABHYDROLASE"/>
</dbReference>
<feature type="domain" description="AB hydrolase-1" evidence="2">
    <location>
        <begin position="48"/>
        <end position="291"/>
    </location>
</feature>
<dbReference type="RefSeq" id="WP_072988515.1">
    <property type="nucleotide sequence ID" value="NZ_FQYU01000001.1"/>
</dbReference>
<organism evidence="3 4">
    <name type="scientific">Pseudozobellia thermophila</name>
    <dbReference type="NCBI Taxonomy" id="192903"/>
    <lineage>
        <taxon>Bacteria</taxon>
        <taxon>Pseudomonadati</taxon>
        <taxon>Bacteroidota</taxon>
        <taxon>Flavobacteriia</taxon>
        <taxon>Flavobacteriales</taxon>
        <taxon>Flavobacteriaceae</taxon>
        <taxon>Pseudozobellia</taxon>
    </lineage>
</organism>
<feature type="chain" id="PRO_5009916294" evidence="1">
    <location>
        <begin position="21"/>
        <end position="308"/>
    </location>
</feature>
<keyword evidence="1" id="KW-0732">Signal</keyword>
<dbReference type="Proteomes" id="UP000184543">
    <property type="component" value="Unassembled WGS sequence"/>
</dbReference>
<dbReference type="AlphaFoldDB" id="A0A1M6C8U1"/>
<dbReference type="SUPFAM" id="SSF53474">
    <property type="entry name" value="alpha/beta-Hydrolases"/>
    <property type="match status" value="1"/>
</dbReference>
<evidence type="ECO:0000259" key="2">
    <source>
        <dbReference type="Pfam" id="PF00561"/>
    </source>
</evidence>
<sequence length="308" mass="34567">MKVKYLFSALIFLTLSTLMSQEIKSSELLLPTSNITLSYHEAGTGDHTVVLIHGLGSNAKAYQKNIPALSEKARVVALDLPGFGNTTLGDFVPGMDNYAKVVSEFITLKKYSHVTLVGHSMGGQIALQLAASQQPEWLKNVVLLAPAGLEQFTQEDKNWFQAVVNDQLYLNLTDAQIQQNFDINFYGAKVPDDAQFMVNDRFKIKEDTEKYKTYVSTVVRSIHAMLAEPVYDKIADIKVPIQVIYGKNDMLIPNKMLHPQLSLDDLLEKLRTDYPKIKIQQLDEAGHFVLWDQSDAVNTCIIETIDDK</sequence>
<dbReference type="EMBL" id="FQYU01000001">
    <property type="protein sequence ID" value="SHI57470.1"/>
    <property type="molecule type" value="Genomic_DNA"/>
</dbReference>
<name>A0A1M6C8U1_9FLAO</name>
<dbReference type="Gene3D" id="3.40.50.1820">
    <property type="entry name" value="alpha/beta hydrolase"/>
    <property type="match status" value="1"/>
</dbReference>
<accession>A0A1M6C8U1</accession>
<reference evidence="4" key="1">
    <citation type="submission" date="2016-11" db="EMBL/GenBank/DDBJ databases">
        <authorList>
            <person name="Varghese N."/>
            <person name="Submissions S."/>
        </authorList>
    </citation>
    <scope>NUCLEOTIDE SEQUENCE [LARGE SCALE GENOMIC DNA]</scope>
    <source>
        <strain evidence="4">DSM 19858</strain>
    </source>
</reference>
<feature type="signal peptide" evidence="1">
    <location>
        <begin position="1"/>
        <end position="20"/>
    </location>
</feature>